<evidence type="ECO:0000256" key="3">
    <source>
        <dbReference type="SAM" id="SignalP"/>
    </source>
</evidence>
<keyword evidence="2" id="KW-1133">Transmembrane helix</keyword>
<evidence type="ECO:0000256" key="2">
    <source>
        <dbReference type="SAM" id="Phobius"/>
    </source>
</evidence>
<feature type="region of interest" description="Disordered" evidence="1">
    <location>
        <begin position="38"/>
        <end position="61"/>
    </location>
</feature>
<keyword evidence="5" id="KW-1185">Reference proteome</keyword>
<comment type="caution">
    <text evidence="4">The sequence shown here is derived from an EMBL/GenBank/DDBJ whole genome shotgun (WGS) entry which is preliminary data.</text>
</comment>
<feature type="compositionally biased region" description="Basic residues" evidence="1">
    <location>
        <begin position="45"/>
        <end position="56"/>
    </location>
</feature>
<evidence type="ECO:0000313" key="5">
    <source>
        <dbReference type="Proteomes" id="UP001530377"/>
    </source>
</evidence>
<reference evidence="4 5" key="1">
    <citation type="submission" date="2024-10" db="EMBL/GenBank/DDBJ databases">
        <title>Updated reference genomes for cyclostephanoid diatoms.</title>
        <authorList>
            <person name="Roberts W.R."/>
            <person name="Alverson A.J."/>
        </authorList>
    </citation>
    <scope>NUCLEOTIDE SEQUENCE [LARGE SCALE GENOMIC DNA]</scope>
    <source>
        <strain evidence="4 5">AJA228-03</strain>
    </source>
</reference>
<name>A0ABD3SSC0_9STRA</name>
<proteinExistence type="predicted"/>
<keyword evidence="2" id="KW-0472">Membrane</keyword>
<dbReference type="AlphaFoldDB" id="A0ABD3SSC0"/>
<accession>A0ABD3SSC0</accession>
<evidence type="ECO:0000256" key="1">
    <source>
        <dbReference type="SAM" id="MobiDB-lite"/>
    </source>
</evidence>
<keyword evidence="2" id="KW-0812">Transmembrane</keyword>
<sequence>MRRTTAALSAILLRLFPRDSSSSLATVVVTDAFGYRPIPTPSSSRRNRHHHHRTRRSTTGATAATRLDLFDPNMVDHATMMDMSSVVARSSLLLASSEVADVLGQLALLGSVGFGVYSGARDANWHYEYKAGNDAYAGGGDDGLSDVALLEVSPISVLEKVEESKSAPPVLAVVSAPDVDVVDEAPPVATKASSAAPVRSPPPVVPEPARASAPSEGILKSTEKAKEAVQRVGVQETKVRMSSKGGGGGGVVVVGASSSVGPSMSAPPPGEEVEKIEVAPVAVDDKKDGRGRIVQGITLVVAAGVVALVRNVVKAYLGRGML</sequence>
<dbReference type="EMBL" id="JALLPB020000005">
    <property type="protein sequence ID" value="KAL3827296.1"/>
    <property type="molecule type" value="Genomic_DNA"/>
</dbReference>
<keyword evidence="3" id="KW-0732">Signal</keyword>
<feature type="signal peptide" evidence="3">
    <location>
        <begin position="1"/>
        <end position="22"/>
    </location>
</feature>
<protein>
    <submittedName>
        <fullName evidence="4">Uncharacterized protein</fullName>
    </submittedName>
</protein>
<feature type="chain" id="PRO_5044809203" evidence="3">
    <location>
        <begin position="23"/>
        <end position="322"/>
    </location>
</feature>
<feature type="transmembrane region" description="Helical" evidence="2">
    <location>
        <begin position="293"/>
        <end position="313"/>
    </location>
</feature>
<organism evidence="4 5">
    <name type="scientific">Cyclostephanos tholiformis</name>
    <dbReference type="NCBI Taxonomy" id="382380"/>
    <lineage>
        <taxon>Eukaryota</taxon>
        <taxon>Sar</taxon>
        <taxon>Stramenopiles</taxon>
        <taxon>Ochrophyta</taxon>
        <taxon>Bacillariophyta</taxon>
        <taxon>Coscinodiscophyceae</taxon>
        <taxon>Thalassiosirophycidae</taxon>
        <taxon>Stephanodiscales</taxon>
        <taxon>Stephanodiscaceae</taxon>
        <taxon>Cyclostephanos</taxon>
    </lineage>
</organism>
<feature type="region of interest" description="Disordered" evidence="1">
    <location>
        <begin position="191"/>
        <end position="215"/>
    </location>
</feature>
<gene>
    <name evidence="4" type="ORF">ACHAXA_005042</name>
</gene>
<dbReference type="Proteomes" id="UP001530377">
    <property type="component" value="Unassembled WGS sequence"/>
</dbReference>
<evidence type="ECO:0000313" key="4">
    <source>
        <dbReference type="EMBL" id="KAL3827296.1"/>
    </source>
</evidence>